<feature type="non-terminal residue" evidence="1">
    <location>
        <position position="1"/>
    </location>
</feature>
<dbReference type="InParanoid" id="F8PQ04"/>
<dbReference type="AlphaFoldDB" id="F8PQ04"/>
<dbReference type="EMBL" id="GL945477">
    <property type="protein sequence ID" value="EGO02158.1"/>
    <property type="molecule type" value="Genomic_DNA"/>
</dbReference>
<name>F8PQ04_SERL3</name>
<protein>
    <submittedName>
        <fullName evidence="1">Uncharacterized protein</fullName>
    </submittedName>
</protein>
<sequence>FFFDHVLLWCKEAVGRDELNARYRSLHARVGFRHFGNGILHVKQMTGRKHCEIQRTIIATSAGTVTPSFLRAIHALVDFIYQAQSPMHTLSSVKAMVASLSEFHENKQAILDAEVHQGASTTIEHFNIPKLELLQHFAAFCSSNSEYGGCHPVYS</sequence>
<dbReference type="Proteomes" id="UP000008063">
    <property type="component" value="Unassembled WGS sequence"/>
</dbReference>
<gene>
    <name evidence="1" type="ORF">SERLA73DRAFT_49164</name>
</gene>
<keyword evidence="2" id="KW-1185">Reference proteome</keyword>
<accession>F8PQ04</accession>
<organism evidence="2">
    <name type="scientific">Serpula lacrymans var. lacrymans (strain S7.3)</name>
    <name type="common">Dry rot fungus</name>
    <dbReference type="NCBI Taxonomy" id="936435"/>
    <lineage>
        <taxon>Eukaryota</taxon>
        <taxon>Fungi</taxon>
        <taxon>Dikarya</taxon>
        <taxon>Basidiomycota</taxon>
        <taxon>Agaricomycotina</taxon>
        <taxon>Agaricomycetes</taxon>
        <taxon>Agaricomycetidae</taxon>
        <taxon>Boletales</taxon>
        <taxon>Coniophorineae</taxon>
        <taxon>Serpulaceae</taxon>
        <taxon>Serpula</taxon>
    </lineage>
</organism>
<dbReference type="OrthoDB" id="3232941at2759"/>
<dbReference type="HOGENOM" id="CLU_006344_12_3_1"/>
<evidence type="ECO:0000313" key="1">
    <source>
        <dbReference type="EMBL" id="EGO02158.1"/>
    </source>
</evidence>
<evidence type="ECO:0000313" key="2">
    <source>
        <dbReference type="Proteomes" id="UP000008063"/>
    </source>
</evidence>
<proteinExistence type="predicted"/>
<reference evidence="2" key="1">
    <citation type="journal article" date="2011" name="Science">
        <title>The plant cell wall-decomposing machinery underlies the functional diversity of forest fungi.</title>
        <authorList>
            <person name="Eastwood D.C."/>
            <person name="Floudas D."/>
            <person name="Binder M."/>
            <person name="Majcherczyk A."/>
            <person name="Schneider P."/>
            <person name="Aerts A."/>
            <person name="Asiegbu F.O."/>
            <person name="Baker S.E."/>
            <person name="Barry K."/>
            <person name="Bendiksby M."/>
            <person name="Blumentritt M."/>
            <person name="Coutinho P.M."/>
            <person name="Cullen D."/>
            <person name="de Vries R.P."/>
            <person name="Gathman A."/>
            <person name="Goodell B."/>
            <person name="Henrissat B."/>
            <person name="Ihrmark K."/>
            <person name="Kauserud H."/>
            <person name="Kohler A."/>
            <person name="LaButti K."/>
            <person name="Lapidus A."/>
            <person name="Lavin J.L."/>
            <person name="Lee Y.-H."/>
            <person name="Lindquist E."/>
            <person name="Lilly W."/>
            <person name="Lucas S."/>
            <person name="Morin E."/>
            <person name="Murat C."/>
            <person name="Oguiza J.A."/>
            <person name="Park J."/>
            <person name="Pisabarro A.G."/>
            <person name="Riley R."/>
            <person name="Rosling A."/>
            <person name="Salamov A."/>
            <person name="Schmidt O."/>
            <person name="Schmutz J."/>
            <person name="Skrede I."/>
            <person name="Stenlid J."/>
            <person name="Wiebenga A."/>
            <person name="Xie X."/>
            <person name="Kuees U."/>
            <person name="Hibbett D.S."/>
            <person name="Hoffmeister D."/>
            <person name="Hoegberg N."/>
            <person name="Martin F."/>
            <person name="Grigoriev I.V."/>
            <person name="Watkinson S.C."/>
        </authorList>
    </citation>
    <scope>NUCLEOTIDE SEQUENCE [LARGE SCALE GENOMIC DNA]</scope>
    <source>
        <strain evidence="2">strain S7.3</strain>
    </source>
</reference>